<organism evidence="11 12">
    <name type="scientific">Opacimonas viscosa</name>
    <dbReference type="NCBI Taxonomy" id="2961944"/>
    <lineage>
        <taxon>Bacteria</taxon>
        <taxon>Pseudomonadati</taxon>
        <taxon>Pseudomonadota</taxon>
        <taxon>Gammaproteobacteria</taxon>
        <taxon>Alteromonadales</taxon>
        <taxon>Alteromonadaceae</taxon>
        <taxon>Opacimonas</taxon>
    </lineage>
</organism>
<feature type="domain" description="T-SNARE coiled-coil homology" evidence="9">
    <location>
        <begin position="898"/>
        <end position="960"/>
    </location>
</feature>
<feature type="transmembrane region" description="Helical" evidence="7">
    <location>
        <begin position="12"/>
        <end position="35"/>
    </location>
</feature>
<dbReference type="AlphaFoldDB" id="A0AA42BL39"/>
<dbReference type="InterPro" id="IPR051310">
    <property type="entry name" value="MCP_chemotaxis"/>
</dbReference>
<dbReference type="PANTHER" id="PTHR43531">
    <property type="entry name" value="PROTEIN ICFG"/>
    <property type="match status" value="1"/>
</dbReference>
<feature type="domain" description="HAMP" evidence="10">
    <location>
        <begin position="340"/>
        <end position="392"/>
    </location>
</feature>
<keyword evidence="2" id="KW-0488">Methylation</keyword>
<dbReference type="Gene3D" id="6.10.340.10">
    <property type="match status" value="1"/>
</dbReference>
<keyword evidence="7" id="KW-0812">Transmembrane</keyword>
<dbReference type="GO" id="GO:0007165">
    <property type="term" value="P:signal transduction"/>
    <property type="evidence" value="ECO:0007669"/>
    <property type="project" value="UniProtKB-KW"/>
</dbReference>
<dbReference type="InterPro" id="IPR003660">
    <property type="entry name" value="HAMP_dom"/>
</dbReference>
<comment type="caution">
    <text evidence="11">The sequence shown here is derived from an EMBL/GenBank/DDBJ whole genome shotgun (WGS) entry which is preliminary data.</text>
</comment>
<evidence type="ECO:0000256" key="2">
    <source>
        <dbReference type="ARBA" id="ARBA00022481"/>
    </source>
</evidence>
<evidence type="ECO:0000259" key="10">
    <source>
        <dbReference type="PROSITE" id="PS50885"/>
    </source>
</evidence>
<dbReference type="SUPFAM" id="SSF58104">
    <property type="entry name" value="Methyl-accepting chemotaxis protein (MCP) signaling domain"/>
    <property type="match status" value="1"/>
</dbReference>
<protein>
    <submittedName>
        <fullName evidence="11">Methyl-accepting chemotaxis protein</fullName>
    </submittedName>
</protein>
<dbReference type="Gene3D" id="3.30.450.20">
    <property type="entry name" value="PAS domain"/>
    <property type="match status" value="2"/>
</dbReference>
<keyword evidence="7" id="KW-0472">Membrane</keyword>
<dbReference type="FunFam" id="3.30.450.20:FF:000075">
    <property type="entry name" value="Methyl-accepting chemotaxis protein"/>
    <property type="match status" value="1"/>
</dbReference>
<dbReference type="PANTHER" id="PTHR43531:SF14">
    <property type="entry name" value="METHYL-ACCEPTING CHEMOTAXIS PROTEIN I-RELATED"/>
    <property type="match status" value="1"/>
</dbReference>
<evidence type="ECO:0000256" key="7">
    <source>
        <dbReference type="SAM" id="Phobius"/>
    </source>
</evidence>
<feature type="domain" description="Methyl-accepting transducer" evidence="8">
    <location>
        <begin position="739"/>
        <end position="968"/>
    </location>
</feature>
<dbReference type="InterPro" id="IPR004089">
    <property type="entry name" value="MCPsignal_dom"/>
</dbReference>
<dbReference type="GO" id="GO:0006935">
    <property type="term" value="P:chemotaxis"/>
    <property type="evidence" value="ECO:0007669"/>
    <property type="project" value="TreeGrafter"/>
</dbReference>
<dbReference type="PROSITE" id="PS50885">
    <property type="entry name" value="HAMP"/>
    <property type="match status" value="2"/>
</dbReference>
<evidence type="ECO:0000313" key="12">
    <source>
        <dbReference type="Proteomes" id="UP001165413"/>
    </source>
</evidence>
<keyword evidence="7" id="KW-1133">Transmembrane helix</keyword>
<comment type="similarity">
    <text evidence="4">Belongs to the methyl-accepting chemotaxis (MCP) protein family.</text>
</comment>
<dbReference type="EMBL" id="JANATA010000007">
    <property type="protein sequence ID" value="MCP3428410.1"/>
    <property type="molecule type" value="Genomic_DNA"/>
</dbReference>
<dbReference type="FunFam" id="1.10.287.950:FF:000001">
    <property type="entry name" value="Methyl-accepting chemotaxis sensory transducer"/>
    <property type="match status" value="1"/>
</dbReference>
<dbReference type="GO" id="GO:0004888">
    <property type="term" value="F:transmembrane signaling receptor activity"/>
    <property type="evidence" value="ECO:0007669"/>
    <property type="project" value="TreeGrafter"/>
</dbReference>
<dbReference type="InterPro" id="IPR000014">
    <property type="entry name" value="PAS"/>
</dbReference>
<evidence type="ECO:0000256" key="1">
    <source>
        <dbReference type="ARBA" id="ARBA00004370"/>
    </source>
</evidence>
<dbReference type="CDD" id="cd06225">
    <property type="entry name" value="HAMP"/>
    <property type="match status" value="1"/>
</dbReference>
<reference evidence="11" key="1">
    <citation type="submission" date="2022-07" db="EMBL/GenBank/DDBJ databases">
        <title>Characterization of the Novel Bacterium Alteromonas immobilis LMIT006 and Alteromonas gregis LMIT007.</title>
        <authorList>
            <person name="Lin X."/>
        </authorList>
    </citation>
    <scope>NUCLEOTIDE SEQUENCE</scope>
    <source>
        <strain evidence="11">LMIT007</strain>
    </source>
</reference>
<accession>A0AA42BL39</accession>
<keyword evidence="3 5" id="KW-0807">Transducer</keyword>
<gene>
    <name evidence="11" type="ORF">NLF92_05565</name>
</gene>
<name>A0AA42BL39_9ALTE</name>
<sequence>MNLSNHLNNIKLPFKMLSIGILALVSVAIPTSYFYQTTQGKITVTEQEITGMQQIKDIIYIQKYLAEHRGITARVFGGDKTAEGLRFETSGIVDTHFDHVEQIFRRTNEIELLAELKTIKRSWSTLKSNVLSDAIDARTAFANHSALITETAQLASSVLEYSGLYYDPQAASYHLIIGNMKDLPRLTDALGKVRGKTAGILSKGTVSNSEKLELRSLLNGIRYPAYDFSLHMQAAVKTNPNFSPLGKQADEFSQEIQALFSLVNSELLDKTKTDYSAALFFDNATTLINRIYDVHESINLQLSNVFTQRIQDINTSRTYALGTILLTALLSILLGSILVLSVLRSIRELGEHFSAIAKGEFIVSTEARRKDEIGGLFKQLNKVTDLLAENKIKSDEAFQVKQALDNSSTAFMLSDHQRKIIYANKATTSVLEEAEDQIKQSIAHFSAQHLLGQKIDMFMKNTDIQGSDLANLTHDLITNIHLGQMDFRLIISPIFTVGNTLVGYSTELHDMTAVFEEERKQRRILESLNCTTTNVMIADADDKIIYLNGSIERMLNDCEKDIQEALPHFSAAKIIGNSMDIFHKNPNHQTALIANLQGTHEAQIQIGKRYFRFIINPIQSENGERLGAVVEWLDRTKEVNAENEISAMVGAALQGDFSQRIDTDNKEGFLAKISSSLNEFIDVTETGLSDVNQVLNAIAQGDLTQRVENEYAGVFHDMKTYCNDSCDKLSEMIASIRHATETINLASSEISQGNMDLSSRTEEQASSLEQTASTMDEITGTVKLNAQNAEQANHLSSEAASIAFNGGDLIQQVVNTMSSINESAEKIANIISVIDSIAFQTNILALNAAVEAARAGEQGRGFAVVASEVRTLAQRSADAAKDIKHLITDSVDKVTNGNQLVHQSGETMKEIVVSIQRVNDIMGEIASASSEQSISIDEVSNSITQMDEMTQQNAALVEEAAASSESLRVQAEQLTLSVAEFRLAEQHDLPLAEHSDTALSHTQTLEFRPHTSTTKPLSRLTRKRPSPDDEWENF</sequence>
<proteinExistence type="inferred from homology"/>
<dbReference type="Pfam" id="PF13188">
    <property type="entry name" value="PAS_8"/>
    <property type="match status" value="1"/>
</dbReference>
<dbReference type="Pfam" id="PF00672">
    <property type="entry name" value="HAMP"/>
    <property type="match status" value="1"/>
</dbReference>
<evidence type="ECO:0000259" key="8">
    <source>
        <dbReference type="PROSITE" id="PS50111"/>
    </source>
</evidence>
<dbReference type="InterPro" id="IPR000727">
    <property type="entry name" value="T_SNARE_dom"/>
</dbReference>
<feature type="region of interest" description="Disordered" evidence="6">
    <location>
        <begin position="1001"/>
        <end position="1034"/>
    </location>
</feature>
<feature type="transmembrane region" description="Helical" evidence="7">
    <location>
        <begin position="319"/>
        <end position="343"/>
    </location>
</feature>
<dbReference type="PROSITE" id="PS50111">
    <property type="entry name" value="CHEMOTAXIS_TRANSDUC_2"/>
    <property type="match status" value="1"/>
</dbReference>
<evidence type="ECO:0000256" key="5">
    <source>
        <dbReference type="PROSITE-ProRule" id="PRU00284"/>
    </source>
</evidence>
<evidence type="ECO:0000313" key="11">
    <source>
        <dbReference type="EMBL" id="MCP3428410.1"/>
    </source>
</evidence>
<dbReference type="SMART" id="SM00283">
    <property type="entry name" value="MA"/>
    <property type="match status" value="1"/>
</dbReference>
<comment type="subcellular location">
    <subcellularLocation>
        <location evidence="1">Membrane</location>
    </subcellularLocation>
</comment>
<dbReference type="RefSeq" id="WP_254099666.1">
    <property type="nucleotide sequence ID" value="NZ_JANATA010000007.1"/>
</dbReference>
<evidence type="ECO:0000256" key="4">
    <source>
        <dbReference type="ARBA" id="ARBA00029447"/>
    </source>
</evidence>
<dbReference type="Pfam" id="PF18947">
    <property type="entry name" value="HAMP_2"/>
    <property type="match status" value="1"/>
</dbReference>
<feature type="compositionally biased region" description="Polar residues" evidence="6">
    <location>
        <begin position="1001"/>
        <end position="1016"/>
    </location>
</feature>
<keyword evidence="12" id="KW-1185">Reference proteome</keyword>
<evidence type="ECO:0000259" key="9">
    <source>
        <dbReference type="PROSITE" id="PS50192"/>
    </source>
</evidence>
<evidence type="ECO:0000256" key="3">
    <source>
        <dbReference type="ARBA" id="ARBA00023224"/>
    </source>
</evidence>
<dbReference type="GO" id="GO:0005886">
    <property type="term" value="C:plasma membrane"/>
    <property type="evidence" value="ECO:0007669"/>
    <property type="project" value="TreeGrafter"/>
</dbReference>
<dbReference type="Pfam" id="PF00015">
    <property type="entry name" value="MCPsignal"/>
    <property type="match status" value="1"/>
</dbReference>
<dbReference type="CDD" id="cd11386">
    <property type="entry name" value="MCP_signal"/>
    <property type="match status" value="1"/>
</dbReference>
<dbReference type="PROSITE" id="PS50192">
    <property type="entry name" value="T_SNARE"/>
    <property type="match status" value="1"/>
</dbReference>
<feature type="domain" description="HAMP" evidence="10">
    <location>
        <begin position="688"/>
        <end position="734"/>
    </location>
</feature>
<evidence type="ECO:0000256" key="6">
    <source>
        <dbReference type="SAM" id="MobiDB-lite"/>
    </source>
</evidence>
<dbReference type="Gene3D" id="1.10.287.950">
    <property type="entry name" value="Methyl-accepting chemotaxis protein"/>
    <property type="match status" value="1"/>
</dbReference>
<dbReference type="Proteomes" id="UP001165413">
    <property type="component" value="Unassembled WGS sequence"/>
</dbReference>